<dbReference type="STRING" id="415015.SAMN05660462_00538"/>
<dbReference type="Proteomes" id="UP000198625">
    <property type="component" value="Unassembled WGS sequence"/>
</dbReference>
<proteinExistence type="predicted"/>
<dbReference type="OrthoDB" id="9795264at2"/>
<dbReference type="InterPro" id="IPR021321">
    <property type="entry name" value="DUF2922"/>
</dbReference>
<organism evidence="1 2">
    <name type="scientific">Proteiniborus ethanoligenes</name>
    <dbReference type="NCBI Taxonomy" id="415015"/>
    <lineage>
        <taxon>Bacteria</taxon>
        <taxon>Bacillati</taxon>
        <taxon>Bacillota</taxon>
        <taxon>Clostridia</taxon>
        <taxon>Eubacteriales</taxon>
        <taxon>Proteiniborus</taxon>
    </lineage>
</organism>
<dbReference type="RefSeq" id="WP_091726858.1">
    <property type="nucleotide sequence ID" value="NZ_FNQE01000004.1"/>
</dbReference>
<reference evidence="1 2" key="1">
    <citation type="submission" date="2016-10" db="EMBL/GenBank/DDBJ databases">
        <authorList>
            <person name="de Groot N.N."/>
        </authorList>
    </citation>
    <scope>NUCLEOTIDE SEQUENCE [LARGE SCALE GENOMIC DNA]</scope>
    <source>
        <strain evidence="1 2">DSM 21650</strain>
    </source>
</reference>
<keyword evidence="2" id="KW-1185">Reference proteome</keyword>
<dbReference type="AlphaFoldDB" id="A0A1H3LKQ9"/>
<dbReference type="Pfam" id="PF11148">
    <property type="entry name" value="DUF2922"/>
    <property type="match status" value="1"/>
</dbReference>
<evidence type="ECO:0000313" key="2">
    <source>
        <dbReference type="Proteomes" id="UP000198625"/>
    </source>
</evidence>
<name>A0A1H3LKQ9_9FIRM</name>
<sequence length="73" mass="8040">MIKRKLEMTFKNQASKNSKITLDNPRDTVTNVEVKAAMENIVAMDVFDTGDGGLVELVSAKIISTEVQELELA</sequence>
<accession>A0A1H3LKQ9</accession>
<evidence type="ECO:0008006" key="3">
    <source>
        <dbReference type="Google" id="ProtNLM"/>
    </source>
</evidence>
<gene>
    <name evidence="1" type="ORF">SAMN05660462_00538</name>
</gene>
<protein>
    <recommendedName>
        <fullName evidence="3">DUF2922 domain-containing protein</fullName>
    </recommendedName>
</protein>
<evidence type="ECO:0000313" key="1">
    <source>
        <dbReference type="EMBL" id="SDY64926.1"/>
    </source>
</evidence>
<dbReference type="EMBL" id="FNQE01000004">
    <property type="protein sequence ID" value="SDY64926.1"/>
    <property type="molecule type" value="Genomic_DNA"/>
</dbReference>